<dbReference type="Proteomes" id="UP000586042">
    <property type="component" value="Unassembled WGS sequence"/>
</dbReference>
<proteinExistence type="predicted"/>
<sequence length="80" mass="9735">MSEQLYEISYDMGDDVQESWVAMYRDRFPERHRIAEIDDEAARGISHWVHEEDPRESDVHTDLLEEPRSYFEEDDRDWTT</sequence>
<dbReference type="RefSeq" id="WP_175592620.1">
    <property type="nucleotide sequence ID" value="NZ_JABWGN010000011.1"/>
</dbReference>
<reference evidence="2 3" key="1">
    <citation type="submission" date="2020-06" db="EMBL/GenBank/DDBJ databases">
        <title>Nonomuraea sp. SMC257, a novel actinomycete isolated from soil.</title>
        <authorList>
            <person name="Chanama M."/>
        </authorList>
    </citation>
    <scope>NUCLEOTIDE SEQUENCE [LARGE SCALE GENOMIC DNA]</scope>
    <source>
        <strain evidence="2 3">SMC257</strain>
    </source>
</reference>
<keyword evidence="3" id="KW-1185">Reference proteome</keyword>
<organism evidence="2 3">
    <name type="scientific">Nonomuraea montanisoli</name>
    <dbReference type="NCBI Taxonomy" id="2741721"/>
    <lineage>
        <taxon>Bacteria</taxon>
        <taxon>Bacillati</taxon>
        <taxon>Actinomycetota</taxon>
        <taxon>Actinomycetes</taxon>
        <taxon>Streptosporangiales</taxon>
        <taxon>Streptosporangiaceae</taxon>
        <taxon>Nonomuraea</taxon>
    </lineage>
</organism>
<feature type="region of interest" description="Disordered" evidence="1">
    <location>
        <begin position="49"/>
        <end position="80"/>
    </location>
</feature>
<evidence type="ECO:0000256" key="1">
    <source>
        <dbReference type="SAM" id="MobiDB-lite"/>
    </source>
</evidence>
<evidence type="ECO:0000313" key="3">
    <source>
        <dbReference type="Proteomes" id="UP000586042"/>
    </source>
</evidence>
<dbReference type="AlphaFoldDB" id="A0A7Y6ICR6"/>
<gene>
    <name evidence="2" type="ORF">HTZ77_27530</name>
</gene>
<dbReference type="EMBL" id="JABWGN010000011">
    <property type="protein sequence ID" value="NUW35155.1"/>
    <property type="molecule type" value="Genomic_DNA"/>
</dbReference>
<accession>A0A7Y6ICR6</accession>
<protein>
    <submittedName>
        <fullName evidence="2">Uncharacterized protein</fullName>
    </submittedName>
</protein>
<evidence type="ECO:0000313" key="2">
    <source>
        <dbReference type="EMBL" id="NUW35155.1"/>
    </source>
</evidence>
<name>A0A7Y6ICR6_9ACTN</name>
<comment type="caution">
    <text evidence="2">The sequence shown here is derived from an EMBL/GenBank/DDBJ whole genome shotgun (WGS) entry which is preliminary data.</text>
</comment>